<evidence type="ECO:0000256" key="4">
    <source>
        <dbReference type="ARBA" id="ARBA00012438"/>
    </source>
</evidence>
<evidence type="ECO:0000256" key="13">
    <source>
        <dbReference type="ARBA" id="ARBA00074306"/>
    </source>
</evidence>
<evidence type="ECO:0000256" key="10">
    <source>
        <dbReference type="ARBA" id="ARBA00022989"/>
    </source>
</evidence>
<evidence type="ECO:0000259" key="17">
    <source>
        <dbReference type="PROSITE" id="PS50109"/>
    </source>
</evidence>
<keyword evidence="6 14" id="KW-0597">Phosphoprotein</keyword>
<accession>A0A433V384</accession>
<dbReference type="InterPro" id="IPR005467">
    <property type="entry name" value="His_kinase_dom"/>
</dbReference>
<dbReference type="EC" id="2.7.13.3" evidence="4"/>
<evidence type="ECO:0000256" key="6">
    <source>
        <dbReference type="ARBA" id="ARBA00022553"/>
    </source>
</evidence>
<dbReference type="EMBL" id="RSCL01000023">
    <property type="protein sequence ID" value="RUT00557.1"/>
    <property type="molecule type" value="Genomic_DNA"/>
</dbReference>
<keyword evidence="7" id="KW-0808">Transferase</keyword>
<dbReference type="AlphaFoldDB" id="A0A433V384"/>
<dbReference type="InterPro" id="IPR029151">
    <property type="entry name" value="Sensor-like_sf"/>
</dbReference>
<dbReference type="SUPFAM" id="SSF55874">
    <property type="entry name" value="ATPase domain of HSP90 chaperone/DNA topoisomerase II/histidine kinase"/>
    <property type="match status" value="1"/>
</dbReference>
<dbReference type="SUPFAM" id="SSF52172">
    <property type="entry name" value="CheY-like"/>
    <property type="match status" value="1"/>
</dbReference>
<dbReference type="Pfam" id="PF00512">
    <property type="entry name" value="HisKA"/>
    <property type="match status" value="1"/>
</dbReference>
<dbReference type="InterPro" id="IPR036890">
    <property type="entry name" value="HATPase_C_sf"/>
</dbReference>
<keyword evidence="8 16" id="KW-0812">Transmembrane</keyword>
<feature type="transmembrane region" description="Helical" evidence="16">
    <location>
        <begin position="20"/>
        <end position="44"/>
    </location>
</feature>
<evidence type="ECO:0000259" key="18">
    <source>
        <dbReference type="PROSITE" id="PS50110"/>
    </source>
</evidence>
<dbReference type="InterPro" id="IPR003594">
    <property type="entry name" value="HATPase_dom"/>
</dbReference>
<dbReference type="RefSeq" id="WP_127085435.1">
    <property type="nucleotide sequence ID" value="NZ_RSCL01000023.1"/>
</dbReference>
<dbReference type="InterPro" id="IPR001789">
    <property type="entry name" value="Sig_transdc_resp-reg_receiver"/>
</dbReference>
<dbReference type="InterPro" id="IPR011006">
    <property type="entry name" value="CheY-like_superfamily"/>
</dbReference>
<evidence type="ECO:0000256" key="2">
    <source>
        <dbReference type="ARBA" id="ARBA00004651"/>
    </source>
</evidence>
<dbReference type="Gene3D" id="3.40.50.2300">
    <property type="match status" value="1"/>
</dbReference>
<keyword evidence="11" id="KW-0902">Two-component regulatory system</keyword>
<dbReference type="Proteomes" id="UP000271624">
    <property type="component" value="Unassembled WGS sequence"/>
</dbReference>
<dbReference type="CDD" id="cd16922">
    <property type="entry name" value="HATPase_EvgS-ArcB-TorS-like"/>
    <property type="match status" value="1"/>
</dbReference>
<keyword evidence="10 16" id="KW-1133">Transmembrane helix</keyword>
<dbReference type="SUPFAM" id="SSF103190">
    <property type="entry name" value="Sensory domain-like"/>
    <property type="match status" value="1"/>
</dbReference>
<keyword evidence="9" id="KW-0418">Kinase</keyword>
<dbReference type="GO" id="GO:0005886">
    <property type="term" value="C:plasma membrane"/>
    <property type="evidence" value="ECO:0007669"/>
    <property type="project" value="UniProtKB-SubCell"/>
</dbReference>
<name>A0A433V384_9CYAN</name>
<dbReference type="CDD" id="cd17546">
    <property type="entry name" value="REC_hyHK_CKI1_RcsC-like"/>
    <property type="match status" value="1"/>
</dbReference>
<dbReference type="Gene3D" id="3.30.450.20">
    <property type="entry name" value="PAS domain"/>
    <property type="match status" value="2"/>
</dbReference>
<reference evidence="19" key="1">
    <citation type="submission" date="2018-12" db="EMBL/GenBank/DDBJ databases">
        <authorList>
            <person name="Will S."/>
            <person name="Neumann-Schaal M."/>
            <person name="Henke P."/>
        </authorList>
    </citation>
    <scope>NUCLEOTIDE SEQUENCE</scope>
    <source>
        <strain evidence="19">PCC 7102</strain>
    </source>
</reference>
<evidence type="ECO:0000256" key="9">
    <source>
        <dbReference type="ARBA" id="ARBA00022777"/>
    </source>
</evidence>
<keyword evidence="12 16" id="KW-0472">Membrane</keyword>
<dbReference type="InterPro" id="IPR036097">
    <property type="entry name" value="HisK_dim/P_sf"/>
</dbReference>
<dbReference type="Gene3D" id="6.10.340.10">
    <property type="match status" value="1"/>
</dbReference>
<dbReference type="PROSITE" id="PS50109">
    <property type="entry name" value="HIS_KIN"/>
    <property type="match status" value="1"/>
</dbReference>
<dbReference type="Pfam" id="PF00072">
    <property type="entry name" value="Response_reg"/>
    <property type="match status" value="1"/>
</dbReference>
<feature type="domain" description="Histidine kinase" evidence="17">
    <location>
        <begin position="489"/>
        <end position="709"/>
    </location>
</feature>
<dbReference type="CDD" id="cd12913">
    <property type="entry name" value="PDC1_MCP_like"/>
    <property type="match status" value="1"/>
</dbReference>
<feature type="domain" description="Response regulatory" evidence="18">
    <location>
        <begin position="735"/>
        <end position="848"/>
    </location>
</feature>
<keyword evidence="15" id="KW-0175">Coiled coil</keyword>
<evidence type="ECO:0000313" key="20">
    <source>
        <dbReference type="Proteomes" id="UP000271624"/>
    </source>
</evidence>
<evidence type="ECO:0000256" key="14">
    <source>
        <dbReference type="PROSITE-ProRule" id="PRU00169"/>
    </source>
</evidence>
<dbReference type="InterPro" id="IPR004358">
    <property type="entry name" value="Sig_transdc_His_kin-like_C"/>
</dbReference>
<dbReference type="InterPro" id="IPR003661">
    <property type="entry name" value="HisK_dim/P_dom"/>
</dbReference>
<organism evidence="19 20">
    <name type="scientific">Dulcicalothrix desertica PCC 7102</name>
    <dbReference type="NCBI Taxonomy" id="232991"/>
    <lineage>
        <taxon>Bacteria</taxon>
        <taxon>Bacillati</taxon>
        <taxon>Cyanobacteriota</taxon>
        <taxon>Cyanophyceae</taxon>
        <taxon>Nostocales</taxon>
        <taxon>Calotrichaceae</taxon>
        <taxon>Dulcicalothrix</taxon>
    </lineage>
</organism>
<feature type="transmembrane region" description="Helical" evidence="16">
    <location>
        <begin position="351"/>
        <end position="375"/>
    </location>
</feature>
<evidence type="ECO:0000256" key="15">
    <source>
        <dbReference type="SAM" id="Coils"/>
    </source>
</evidence>
<evidence type="ECO:0000256" key="16">
    <source>
        <dbReference type="SAM" id="Phobius"/>
    </source>
</evidence>
<evidence type="ECO:0000256" key="7">
    <source>
        <dbReference type="ARBA" id="ARBA00022679"/>
    </source>
</evidence>
<comment type="catalytic activity">
    <reaction evidence="1">
        <text>ATP + protein L-histidine = ADP + protein N-phospho-L-histidine.</text>
        <dbReference type="EC" id="2.7.13.3"/>
    </reaction>
</comment>
<proteinExistence type="inferred from homology"/>
<dbReference type="Gene3D" id="3.30.565.10">
    <property type="entry name" value="Histidine kinase-like ATPase, C-terminal domain"/>
    <property type="match status" value="1"/>
</dbReference>
<dbReference type="Pfam" id="PF02743">
    <property type="entry name" value="dCache_1"/>
    <property type="match status" value="1"/>
</dbReference>
<dbReference type="SMART" id="SM00387">
    <property type="entry name" value="HATPase_c"/>
    <property type="match status" value="1"/>
</dbReference>
<dbReference type="PANTHER" id="PTHR43047">
    <property type="entry name" value="TWO-COMPONENT HISTIDINE PROTEIN KINASE"/>
    <property type="match status" value="1"/>
</dbReference>
<dbReference type="PROSITE" id="PS50110">
    <property type="entry name" value="RESPONSE_REGULATORY"/>
    <property type="match status" value="1"/>
</dbReference>
<evidence type="ECO:0000313" key="19">
    <source>
        <dbReference type="EMBL" id="RUT00557.1"/>
    </source>
</evidence>
<dbReference type="FunFam" id="3.30.565.10:FF:000010">
    <property type="entry name" value="Sensor histidine kinase RcsC"/>
    <property type="match status" value="1"/>
</dbReference>
<feature type="modified residue" description="4-aspartylphosphate" evidence="14">
    <location>
        <position position="784"/>
    </location>
</feature>
<evidence type="ECO:0000256" key="12">
    <source>
        <dbReference type="ARBA" id="ARBA00023136"/>
    </source>
</evidence>
<evidence type="ECO:0000256" key="3">
    <source>
        <dbReference type="ARBA" id="ARBA00006402"/>
    </source>
</evidence>
<sequence length="938" mass="106256">MSIKRLNRFFRPKFERSFSLTTVLSVPFVLQTFTAVLLVGYFSYHNGQMAVNNLATQMRSEISKRIDQKLDSYLETAHQVNKTNLQAVKLGMLDLNNFQKTGQYFWNQLQIFDVSYINFGNTKGEFIGAGLEDDYKRISEKLSNKDYEIFSVDENGRRLSTVTIKPGGHPNDASWYTDAVKSQRPIWSEIYNWQDNSNVIAISASYPVYNSNKKLIGVLGVDLILSELSAFLRNIRISPKAQTFIIERNGMLVASSSEEPGYIIINNQAKRIKASQISTPLIRGTAVFLNKQFPNLNKITTTTQLDFTFNNQKQFVQVTPWQDKYGIDWLIVIVVPECDFMAKINANNQTTILLCLLTLILAIIIGILTSCWIAAPIKQLSLAAEILTEEAVNSDFNSSNSFKYTNNFNTHKIKEFSVLSDLFNSMAQEIYNAFIALENANNQLDFRVKNRTKELQSALQKREQAEIALQKALVAANAASEAKSEFLSKVSHELRTPLNVILGFTQIMERDSCLTQEHRNNISIIHRSGNHLLQLINDVLSMSKIEAGKITVKTNSFDLLNFIKLLEEMLKFRAKSKNIKLIIQPQDNLPRYIKTDESKLRQILINLLGNAIKFTSKGSVTLKVNYSNYDFQPTLYFEIQDTGAGIVEAEISKLFVPFVQSQSGRESIEGTGLGLAISQKFVQAMGGDISVKSIYKQGSIFSFHIPVELADDSQLIQKLAYRRITGIEANQPKYRILIVEDMLENSVLLTKMLILVGFEVCTAANGYEGIEKYRNWQPHLICMDMLMPVLDGYEATRIIKQESTCIIIALTANAFEEQRAAIFAAGCDDLIYKPFTEEELLEKIAQHLGVQYIYENKNNLPEVIEAPTHRIKLTSNDLNIMPREWLLELAEAAKTLDDKLVLNLIDQIPASKTCLIQGLKDLVENFRLDIILDLIIIK</sequence>
<evidence type="ECO:0000256" key="8">
    <source>
        <dbReference type="ARBA" id="ARBA00022692"/>
    </source>
</evidence>
<dbReference type="PRINTS" id="PR00344">
    <property type="entry name" value="BCTRLSENSOR"/>
</dbReference>
<reference evidence="19" key="2">
    <citation type="journal article" date="2019" name="Genome Biol. Evol.">
        <title>Day and night: Metabolic profiles and evolutionary relationships of six axenic non-marine cyanobacteria.</title>
        <authorList>
            <person name="Will S.E."/>
            <person name="Henke P."/>
            <person name="Boedeker C."/>
            <person name="Huang S."/>
            <person name="Brinkmann H."/>
            <person name="Rohde M."/>
            <person name="Jarek M."/>
            <person name="Friedl T."/>
            <person name="Seufert S."/>
            <person name="Schumacher M."/>
            <person name="Overmann J."/>
            <person name="Neumann-Schaal M."/>
            <person name="Petersen J."/>
        </authorList>
    </citation>
    <scope>NUCLEOTIDE SEQUENCE [LARGE SCALE GENOMIC DNA]</scope>
    <source>
        <strain evidence="19">PCC 7102</strain>
    </source>
</reference>
<comment type="subcellular location">
    <subcellularLocation>
        <location evidence="2">Cell membrane</location>
        <topology evidence="2">Multi-pass membrane protein</topology>
    </subcellularLocation>
</comment>
<gene>
    <name evidence="19" type="ORF">DSM106972_073280</name>
</gene>
<feature type="coiled-coil region" evidence="15">
    <location>
        <begin position="448"/>
        <end position="475"/>
    </location>
</feature>
<dbReference type="Gene3D" id="1.10.287.130">
    <property type="match status" value="1"/>
</dbReference>
<dbReference type="Pfam" id="PF02518">
    <property type="entry name" value="HATPase_c"/>
    <property type="match status" value="1"/>
</dbReference>
<protein>
    <recommendedName>
        <fullName evidence="13">Circadian input-output histidine kinase CikA</fullName>
        <ecNumber evidence="4">2.7.13.3</ecNumber>
    </recommendedName>
</protein>
<evidence type="ECO:0000256" key="11">
    <source>
        <dbReference type="ARBA" id="ARBA00023012"/>
    </source>
</evidence>
<dbReference type="SUPFAM" id="SSF47384">
    <property type="entry name" value="Homodimeric domain of signal transducing histidine kinase"/>
    <property type="match status" value="1"/>
</dbReference>
<comment type="caution">
    <text evidence="19">The sequence shown here is derived from an EMBL/GenBank/DDBJ whole genome shotgun (WGS) entry which is preliminary data.</text>
</comment>
<dbReference type="CDD" id="cd00082">
    <property type="entry name" value="HisKA"/>
    <property type="match status" value="1"/>
</dbReference>
<keyword evidence="20" id="KW-1185">Reference proteome</keyword>
<keyword evidence="5" id="KW-1003">Cell membrane</keyword>
<dbReference type="GO" id="GO:0000155">
    <property type="term" value="F:phosphorelay sensor kinase activity"/>
    <property type="evidence" value="ECO:0007669"/>
    <property type="project" value="InterPro"/>
</dbReference>
<dbReference type="PANTHER" id="PTHR43047:SF72">
    <property type="entry name" value="OSMOSENSING HISTIDINE PROTEIN KINASE SLN1"/>
    <property type="match status" value="1"/>
</dbReference>
<dbReference type="InterPro" id="IPR033479">
    <property type="entry name" value="dCache_1"/>
</dbReference>
<evidence type="ECO:0000256" key="5">
    <source>
        <dbReference type="ARBA" id="ARBA00022475"/>
    </source>
</evidence>
<dbReference type="GO" id="GO:0009927">
    <property type="term" value="F:histidine phosphotransfer kinase activity"/>
    <property type="evidence" value="ECO:0007669"/>
    <property type="project" value="TreeGrafter"/>
</dbReference>
<dbReference type="OrthoDB" id="9809348at2"/>
<dbReference type="SMART" id="SM00448">
    <property type="entry name" value="REC"/>
    <property type="match status" value="1"/>
</dbReference>
<evidence type="ECO:0000256" key="1">
    <source>
        <dbReference type="ARBA" id="ARBA00000085"/>
    </source>
</evidence>
<dbReference type="SMART" id="SM00388">
    <property type="entry name" value="HisKA"/>
    <property type="match status" value="1"/>
</dbReference>
<comment type="similarity">
    <text evidence="3">In the N-terminal section; belongs to the phytochrome family.</text>
</comment>